<evidence type="ECO:0000259" key="2">
    <source>
        <dbReference type="PROSITE" id="PS50110"/>
    </source>
</evidence>
<dbReference type="SUPFAM" id="SSF52172">
    <property type="entry name" value="CheY-like"/>
    <property type="match status" value="1"/>
</dbReference>
<organism evidence="3">
    <name type="scientific">marine sediment metagenome</name>
    <dbReference type="NCBI Taxonomy" id="412755"/>
    <lineage>
        <taxon>unclassified sequences</taxon>
        <taxon>metagenomes</taxon>
        <taxon>ecological metagenomes</taxon>
    </lineage>
</organism>
<dbReference type="InterPro" id="IPR050595">
    <property type="entry name" value="Bact_response_regulator"/>
</dbReference>
<dbReference type="CDD" id="cd17536">
    <property type="entry name" value="REC_YesN-like"/>
    <property type="match status" value="1"/>
</dbReference>
<sequence>VTMKNHILIVDDEEQVRNVIRMQLGGTRFEVLEAEDGGQAIDLLNTNPLTVDVIVCDVRMPKINGIEAVDYFRKEYPSTPVIVLTGYPDVNLAVKFLKEGVVEYLVKPVDKEKLVEAVEKAADQRIMFRDSGVTMRP</sequence>
<dbReference type="EMBL" id="BART01010454">
    <property type="protein sequence ID" value="GAG88933.1"/>
    <property type="molecule type" value="Genomic_DNA"/>
</dbReference>
<comment type="caution">
    <text evidence="3">The sequence shown here is derived from an EMBL/GenBank/DDBJ whole genome shotgun (WGS) entry which is preliminary data.</text>
</comment>
<dbReference type="PROSITE" id="PS50110">
    <property type="entry name" value="RESPONSE_REGULATORY"/>
    <property type="match status" value="1"/>
</dbReference>
<dbReference type="SMART" id="SM00448">
    <property type="entry name" value="REC"/>
    <property type="match status" value="1"/>
</dbReference>
<evidence type="ECO:0000313" key="3">
    <source>
        <dbReference type="EMBL" id="GAG88933.1"/>
    </source>
</evidence>
<dbReference type="GO" id="GO:0000160">
    <property type="term" value="P:phosphorelay signal transduction system"/>
    <property type="evidence" value="ECO:0007669"/>
    <property type="project" value="InterPro"/>
</dbReference>
<dbReference type="InterPro" id="IPR011006">
    <property type="entry name" value="CheY-like_superfamily"/>
</dbReference>
<evidence type="ECO:0000256" key="1">
    <source>
        <dbReference type="ARBA" id="ARBA00022553"/>
    </source>
</evidence>
<dbReference type="PANTHER" id="PTHR44591:SF19">
    <property type="entry name" value="TWO-COMPONENT RESPONSE REGULATOR-RELATED"/>
    <property type="match status" value="1"/>
</dbReference>
<dbReference type="InterPro" id="IPR001789">
    <property type="entry name" value="Sig_transdc_resp-reg_receiver"/>
</dbReference>
<gene>
    <name evidence="3" type="ORF">S01H4_22720</name>
</gene>
<name>X1BXN4_9ZZZZ</name>
<feature type="domain" description="Response regulatory" evidence="2">
    <location>
        <begin position="6"/>
        <end position="122"/>
    </location>
</feature>
<dbReference type="AlphaFoldDB" id="X1BXN4"/>
<dbReference type="PANTHER" id="PTHR44591">
    <property type="entry name" value="STRESS RESPONSE REGULATOR PROTEIN 1"/>
    <property type="match status" value="1"/>
</dbReference>
<keyword evidence="1" id="KW-0597">Phosphoprotein</keyword>
<protein>
    <recommendedName>
        <fullName evidence="2">Response regulatory domain-containing protein</fullName>
    </recommendedName>
</protein>
<reference evidence="3" key="1">
    <citation type="journal article" date="2014" name="Front. Microbiol.">
        <title>High frequency of phylogenetically diverse reductive dehalogenase-homologous genes in deep subseafloor sedimentary metagenomes.</title>
        <authorList>
            <person name="Kawai M."/>
            <person name="Futagami T."/>
            <person name="Toyoda A."/>
            <person name="Takaki Y."/>
            <person name="Nishi S."/>
            <person name="Hori S."/>
            <person name="Arai W."/>
            <person name="Tsubouchi T."/>
            <person name="Morono Y."/>
            <person name="Uchiyama I."/>
            <person name="Ito T."/>
            <person name="Fujiyama A."/>
            <person name="Inagaki F."/>
            <person name="Takami H."/>
        </authorList>
    </citation>
    <scope>NUCLEOTIDE SEQUENCE</scope>
    <source>
        <strain evidence="3">Expedition CK06-06</strain>
    </source>
</reference>
<accession>X1BXN4</accession>
<proteinExistence type="predicted"/>
<dbReference type="Gene3D" id="3.40.50.2300">
    <property type="match status" value="1"/>
</dbReference>
<dbReference type="Pfam" id="PF00072">
    <property type="entry name" value="Response_reg"/>
    <property type="match status" value="1"/>
</dbReference>
<feature type="non-terminal residue" evidence="3">
    <location>
        <position position="1"/>
    </location>
</feature>